<accession>A0A6G1JEI7</accession>
<dbReference type="AlphaFoldDB" id="A0A6G1JEI7"/>
<keyword evidence="3" id="KW-1185">Reference proteome</keyword>
<dbReference type="Proteomes" id="UP000799291">
    <property type="component" value="Unassembled WGS sequence"/>
</dbReference>
<evidence type="ECO:0000313" key="2">
    <source>
        <dbReference type="EMBL" id="KAF2688539.1"/>
    </source>
</evidence>
<evidence type="ECO:0000256" key="1">
    <source>
        <dbReference type="SAM" id="MobiDB-lite"/>
    </source>
</evidence>
<organism evidence="2 3">
    <name type="scientific">Lentithecium fluviatile CBS 122367</name>
    <dbReference type="NCBI Taxonomy" id="1168545"/>
    <lineage>
        <taxon>Eukaryota</taxon>
        <taxon>Fungi</taxon>
        <taxon>Dikarya</taxon>
        <taxon>Ascomycota</taxon>
        <taxon>Pezizomycotina</taxon>
        <taxon>Dothideomycetes</taxon>
        <taxon>Pleosporomycetidae</taxon>
        <taxon>Pleosporales</taxon>
        <taxon>Massarineae</taxon>
        <taxon>Lentitheciaceae</taxon>
        <taxon>Lentithecium</taxon>
    </lineage>
</organism>
<sequence length="153" mass="17673">MAGYTTLNRSKSMSRRHSPRRAAIVPTEHPSPRPLSQKPHSTTVFDHRKRFKRAARAALYNTTTTQSPHPTPRSLALFTFLLHHLSFDRGPSEATHLAAPAPFYLRHHPLLPRRCPPKRNPPRRHRDYRLRAHPRGKEVWGECETQGRGEVMD</sequence>
<gene>
    <name evidence="2" type="ORF">K458DRAFT_414282</name>
</gene>
<proteinExistence type="predicted"/>
<evidence type="ECO:0000313" key="3">
    <source>
        <dbReference type="Proteomes" id="UP000799291"/>
    </source>
</evidence>
<reference evidence="2" key="1">
    <citation type="journal article" date="2020" name="Stud. Mycol.">
        <title>101 Dothideomycetes genomes: a test case for predicting lifestyles and emergence of pathogens.</title>
        <authorList>
            <person name="Haridas S."/>
            <person name="Albert R."/>
            <person name="Binder M."/>
            <person name="Bloem J."/>
            <person name="Labutti K."/>
            <person name="Salamov A."/>
            <person name="Andreopoulos B."/>
            <person name="Baker S."/>
            <person name="Barry K."/>
            <person name="Bills G."/>
            <person name="Bluhm B."/>
            <person name="Cannon C."/>
            <person name="Castanera R."/>
            <person name="Culley D."/>
            <person name="Daum C."/>
            <person name="Ezra D."/>
            <person name="Gonzalez J."/>
            <person name="Henrissat B."/>
            <person name="Kuo A."/>
            <person name="Liang C."/>
            <person name="Lipzen A."/>
            <person name="Lutzoni F."/>
            <person name="Magnuson J."/>
            <person name="Mondo S."/>
            <person name="Nolan M."/>
            <person name="Ohm R."/>
            <person name="Pangilinan J."/>
            <person name="Park H.-J."/>
            <person name="Ramirez L."/>
            <person name="Alfaro M."/>
            <person name="Sun H."/>
            <person name="Tritt A."/>
            <person name="Yoshinaga Y."/>
            <person name="Zwiers L.-H."/>
            <person name="Turgeon B."/>
            <person name="Goodwin S."/>
            <person name="Spatafora J."/>
            <person name="Crous P."/>
            <person name="Grigoriev I."/>
        </authorList>
    </citation>
    <scope>NUCLEOTIDE SEQUENCE</scope>
    <source>
        <strain evidence="2">CBS 122367</strain>
    </source>
</reference>
<name>A0A6G1JEI7_9PLEO</name>
<dbReference type="EMBL" id="MU005573">
    <property type="protein sequence ID" value="KAF2688539.1"/>
    <property type="molecule type" value="Genomic_DNA"/>
</dbReference>
<feature type="region of interest" description="Disordered" evidence="1">
    <location>
        <begin position="1"/>
        <end position="44"/>
    </location>
</feature>
<feature type="compositionally biased region" description="Polar residues" evidence="1">
    <location>
        <begin position="1"/>
        <end position="11"/>
    </location>
</feature>
<protein>
    <submittedName>
        <fullName evidence="2">Uncharacterized protein</fullName>
    </submittedName>
</protein>